<dbReference type="AlphaFoldDB" id="A0A8K0CDM5"/>
<keyword evidence="2" id="KW-1185">Reference proteome</keyword>
<protein>
    <submittedName>
        <fullName evidence="1">Uncharacterized protein</fullName>
    </submittedName>
</protein>
<gene>
    <name evidence="1" type="ORF">ILUMI_20823</name>
</gene>
<dbReference type="Proteomes" id="UP000801492">
    <property type="component" value="Unassembled WGS sequence"/>
</dbReference>
<reference evidence="1" key="1">
    <citation type="submission" date="2019-08" db="EMBL/GenBank/DDBJ databases">
        <title>The genome of the North American firefly Photinus pyralis.</title>
        <authorList>
            <consortium name="Photinus pyralis genome working group"/>
            <person name="Fallon T.R."/>
            <person name="Sander Lower S.E."/>
            <person name="Weng J.-K."/>
        </authorList>
    </citation>
    <scope>NUCLEOTIDE SEQUENCE</scope>
    <source>
        <strain evidence="1">TRF0915ILg1</strain>
        <tissue evidence="1">Whole body</tissue>
    </source>
</reference>
<comment type="caution">
    <text evidence="1">The sequence shown here is derived from an EMBL/GenBank/DDBJ whole genome shotgun (WGS) entry which is preliminary data.</text>
</comment>
<dbReference type="EMBL" id="VTPC01089963">
    <property type="protein sequence ID" value="KAF2885354.1"/>
    <property type="molecule type" value="Genomic_DNA"/>
</dbReference>
<evidence type="ECO:0000313" key="1">
    <source>
        <dbReference type="EMBL" id="KAF2885354.1"/>
    </source>
</evidence>
<accession>A0A8K0CDM5</accession>
<name>A0A8K0CDM5_IGNLU</name>
<organism evidence="1 2">
    <name type="scientific">Ignelater luminosus</name>
    <name type="common">Cucubano</name>
    <name type="synonym">Pyrophorus luminosus</name>
    <dbReference type="NCBI Taxonomy" id="2038154"/>
    <lineage>
        <taxon>Eukaryota</taxon>
        <taxon>Metazoa</taxon>
        <taxon>Ecdysozoa</taxon>
        <taxon>Arthropoda</taxon>
        <taxon>Hexapoda</taxon>
        <taxon>Insecta</taxon>
        <taxon>Pterygota</taxon>
        <taxon>Neoptera</taxon>
        <taxon>Endopterygota</taxon>
        <taxon>Coleoptera</taxon>
        <taxon>Polyphaga</taxon>
        <taxon>Elateriformia</taxon>
        <taxon>Elateroidea</taxon>
        <taxon>Elateridae</taxon>
        <taxon>Agrypninae</taxon>
        <taxon>Pyrophorini</taxon>
        <taxon>Ignelater</taxon>
    </lineage>
</organism>
<sequence>MNVPVLTYGWEMWTLSKNQRARIQASEMEVLKRIAGLKLLDKVRNPEIQRRLGDARGETGEKVWQMGRVKEKSKSRPRRRWNEEIQYYLQQIGLEWNDAVKMLKDRRN</sequence>
<dbReference type="OrthoDB" id="1293503at2759"/>
<evidence type="ECO:0000313" key="2">
    <source>
        <dbReference type="Proteomes" id="UP000801492"/>
    </source>
</evidence>
<proteinExistence type="predicted"/>